<keyword evidence="15" id="KW-0137">Centromere</keyword>
<dbReference type="OrthoDB" id="5516652at2759"/>
<evidence type="ECO:0000256" key="6">
    <source>
        <dbReference type="ARBA" id="ARBA00022454"/>
    </source>
</evidence>
<evidence type="ECO:0000256" key="4">
    <source>
        <dbReference type="ARBA" id="ARBA00009754"/>
    </source>
</evidence>
<evidence type="ECO:0000256" key="13">
    <source>
        <dbReference type="ARBA" id="ARBA00023242"/>
    </source>
</evidence>
<organism evidence="17 18">
    <name type="scientific">Coprinopsis marcescibilis</name>
    <name type="common">Agaric fungus</name>
    <name type="synonym">Psathyrella marcescibilis</name>
    <dbReference type="NCBI Taxonomy" id="230819"/>
    <lineage>
        <taxon>Eukaryota</taxon>
        <taxon>Fungi</taxon>
        <taxon>Dikarya</taxon>
        <taxon>Basidiomycota</taxon>
        <taxon>Agaricomycotina</taxon>
        <taxon>Agaricomycetes</taxon>
        <taxon>Agaricomycetidae</taxon>
        <taxon>Agaricales</taxon>
        <taxon>Agaricineae</taxon>
        <taxon>Psathyrellaceae</taxon>
        <taxon>Coprinopsis</taxon>
    </lineage>
</organism>
<evidence type="ECO:0000256" key="16">
    <source>
        <dbReference type="ARBA" id="ARBA00030569"/>
    </source>
</evidence>
<evidence type="ECO:0000256" key="7">
    <source>
        <dbReference type="ARBA" id="ARBA00022490"/>
    </source>
</evidence>
<keyword evidence="13" id="KW-0539">Nucleus</keyword>
<evidence type="ECO:0000256" key="11">
    <source>
        <dbReference type="ARBA" id="ARBA00022838"/>
    </source>
</evidence>
<dbReference type="GO" id="GO:0072686">
    <property type="term" value="C:mitotic spindle"/>
    <property type="evidence" value="ECO:0007669"/>
    <property type="project" value="InterPro"/>
</dbReference>
<keyword evidence="8" id="KW-0132">Cell division</keyword>
<evidence type="ECO:0000256" key="1">
    <source>
        <dbReference type="ARBA" id="ARBA00004123"/>
    </source>
</evidence>
<evidence type="ECO:0000256" key="14">
    <source>
        <dbReference type="ARBA" id="ARBA00023306"/>
    </source>
</evidence>
<keyword evidence="6" id="KW-0158">Chromosome</keyword>
<dbReference type="InterPro" id="IPR013959">
    <property type="entry name" value="DASH_Dad4"/>
</dbReference>
<evidence type="ECO:0000256" key="12">
    <source>
        <dbReference type="ARBA" id="ARBA00023212"/>
    </source>
</evidence>
<evidence type="ECO:0000256" key="8">
    <source>
        <dbReference type="ARBA" id="ARBA00022618"/>
    </source>
</evidence>
<keyword evidence="7" id="KW-0963">Cytoplasm</keyword>
<accession>A0A5C3L7R6</accession>
<dbReference type="Proteomes" id="UP000307440">
    <property type="component" value="Unassembled WGS sequence"/>
</dbReference>
<keyword evidence="10" id="KW-0498">Mitosis</keyword>
<evidence type="ECO:0000256" key="5">
    <source>
        <dbReference type="ARBA" id="ARBA00020259"/>
    </source>
</evidence>
<proteinExistence type="inferred from homology"/>
<dbReference type="Pfam" id="PF08650">
    <property type="entry name" value="DASH_Dad4"/>
    <property type="match status" value="1"/>
</dbReference>
<keyword evidence="12" id="KW-0206">Cytoskeleton</keyword>
<dbReference type="STRING" id="230819.A0A5C3L7R6"/>
<evidence type="ECO:0000256" key="10">
    <source>
        <dbReference type="ARBA" id="ARBA00022776"/>
    </source>
</evidence>
<dbReference type="GO" id="GO:0008608">
    <property type="term" value="P:attachment of spindle microtubules to kinetochore"/>
    <property type="evidence" value="ECO:0007669"/>
    <property type="project" value="InterPro"/>
</dbReference>
<dbReference type="PANTHER" id="PTHR28222">
    <property type="entry name" value="DASH COMPLEX SUBUNIT DAD4"/>
    <property type="match status" value="1"/>
</dbReference>
<gene>
    <name evidence="17" type="ORF">FA15DRAFT_664915</name>
</gene>
<dbReference type="PANTHER" id="PTHR28222:SF1">
    <property type="entry name" value="DASH COMPLEX SUBUNIT DAD4"/>
    <property type="match status" value="1"/>
</dbReference>
<evidence type="ECO:0000313" key="17">
    <source>
        <dbReference type="EMBL" id="TFK28837.1"/>
    </source>
</evidence>
<dbReference type="AlphaFoldDB" id="A0A5C3L7R6"/>
<sequence>MENPHAERQAVLLERILKNTSKCTEMILELNHCIEDLLRANSSVKTAADLATKYRKNVQYNIEATKENSDL</sequence>
<reference evidence="17 18" key="1">
    <citation type="journal article" date="2019" name="Nat. Ecol. Evol.">
        <title>Megaphylogeny resolves global patterns of mushroom evolution.</title>
        <authorList>
            <person name="Varga T."/>
            <person name="Krizsan K."/>
            <person name="Foldi C."/>
            <person name="Dima B."/>
            <person name="Sanchez-Garcia M."/>
            <person name="Sanchez-Ramirez S."/>
            <person name="Szollosi G.J."/>
            <person name="Szarkandi J.G."/>
            <person name="Papp V."/>
            <person name="Albert L."/>
            <person name="Andreopoulos W."/>
            <person name="Angelini C."/>
            <person name="Antonin V."/>
            <person name="Barry K.W."/>
            <person name="Bougher N.L."/>
            <person name="Buchanan P."/>
            <person name="Buyck B."/>
            <person name="Bense V."/>
            <person name="Catcheside P."/>
            <person name="Chovatia M."/>
            <person name="Cooper J."/>
            <person name="Damon W."/>
            <person name="Desjardin D."/>
            <person name="Finy P."/>
            <person name="Geml J."/>
            <person name="Haridas S."/>
            <person name="Hughes K."/>
            <person name="Justo A."/>
            <person name="Karasinski D."/>
            <person name="Kautmanova I."/>
            <person name="Kiss B."/>
            <person name="Kocsube S."/>
            <person name="Kotiranta H."/>
            <person name="LaButti K.M."/>
            <person name="Lechner B.E."/>
            <person name="Liimatainen K."/>
            <person name="Lipzen A."/>
            <person name="Lukacs Z."/>
            <person name="Mihaltcheva S."/>
            <person name="Morgado L.N."/>
            <person name="Niskanen T."/>
            <person name="Noordeloos M.E."/>
            <person name="Ohm R.A."/>
            <person name="Ortiz-Santana B."/>
            <person name="Ovrebo C."/>
            <person name="Racz N."/>
            <person name="Riley R."/>
            <person name="Savchenko A."/>
            <person name="Shiryaev A."/>
            <person name="Soop K."/>
            <person name="Spirin V."/>
            <person name="Szebenyi C."/>
            <person name="Tomsovsky M."/>
            <person name="Tulloss R.E."/>
            <person name="Uehling J."/>
            <person name="Grigoriev I.V."/>
            <person name="Vagvolgyi C."/>
            <person name="Papp T."/>
            <person name="Martin F.M."/>
            <person name="Miettinen O."/>
            <person name="Hibbett D.S."/>
            <person name="Nagy L.G."/>
        </authorList>
    </citation>
    <scope>NUCLEOTIDE SEQUENCE [LARGE SCALE GENOMIC DNA]</scope>
    <source>
        <strain evidence="17 18">CBS 121175</strain>
    </source>
</reference>
<keyword evidence="11" id="KW-0995">Kinetochore</keyword>
<evidence type="ECO:0000256" key="9">
    <source>
        <dbReference type="ARBA" id="ARBA00022701"/>
    </source>
</evidence>
<evidence type="ECO:0000313" key="18">
    <source>
        <dbReference type="Proteomes" id="UP000307440"/>
    </source>
</evidence>
<keyword evidence="18" id="KW-1185">Reference proteome</keyword>
<keyword evidence="14" id="KW-0131">Cell cycle</keyword>
<protein>
    <recommendedName>
        <fullName evidence="5">DASH complex subunit DAD4</fullName>
    </recommendedName>
    <alternativeName>
        <fullName evidence="16">Outer kinetochore protein DAD4</fullName>
    </alternativeName>
</protein>
<dbReference type="GO" id="GO:0005874">
    <property type="term" value="C:microtubule"/>
    <property type="evidence" value="ECO:0007669"/>
    <property type="project" value="UniProtKB-KW"/>
</dbReference>
<keyword evidence="9" id="KW-0493">Microtubule</keyword>
<evidence type="ECO:0000256" key="3">
    <source>
        <dbReference type="ARBA" id="ARBA00004629"/>
    </source>
</evidence>
<dbReference type="GO" id="GO:0051301">
    <property type="term" value="P:cell division"/>
    <property type="evidence" value="ECO:0007669"/>
    <property type="project" value="UniProtKB-KW"/>
</dbReference>
<dbReference type="EMBL" id="ML210153">
    <property type="protein sequence ID" value="TFK28837.1"/>
    <property type="molecule type" value="Genomic_DNA"/>
</dbReference>
<name>A0A5C3L7R6_COPMA</name>
<comment type="similarity">
    <text evidence="4">Belongs to the DASH complex DAD4 family.</text>
</comment>
<evidence type="ECO:0000256" key="2">
    <source>
        <dbReference type="ARBA" id="ARBA00004186"/>
    </source>
</evidence>
<evidence type="ECO:0000256" key="15">
    <source>
        <dbReference type="ARBA" id="ARBA00023328"/>
    </source>
</evidence>
<comment type="subcellular location">
    <subcellularLocation>
        <location evidence="3">Chromosome</location>
        <location evidence="3">Centromere</location>
        <location evidence="3">Kinetochore</location>
    </subcellularLocation>
    <subcellularLocation>
        <location evidence="2">Cytoplasm</location>
        <location evidence="2">Cytoskeleton</location>
        <location evidence="2">Spindle</location>
    </subcellularLocation>
    <subcellularLocation>
        <location evidence="1">Nucleus</location>
    </subcellularLocation>
</comment>
<dbReference type="GO" id="GO:0042729">
    <property type="term" value="C:DASH complex"/>
    <property type="evidence" value="ECO:0007669"/>
    <property type="project" value="InterPro"/>
</dbReference>